<accession>A0A6L7GHH1</accession>
<feature type="transmembrane region" description="Helical" evidence="6">
    <location>
        <begin position="46"/>
        <end position="67"/>
    </location>
</feature>
<dbReference type="OrthoDB" id="7390032at2"/>
<evidence type="ECO:0000313" key="7">
    <source>
        <dbReference type="EMBL" id="MXP14131.1"/>
    </source>
</evidence>
<dbReference type="Proteomes" id="UP000473531">
    <property type="component" value="Unassembled WGS sequence"/>
</dbReference>
<evidence type="ECO:0000256" key="2">
    <source>
        <dbReference type="ARBA" id="ARBA00007375"/>
    </source>
</evidence>
<feature type="transmembrane region" description="Helical" evidence="6">
    <location>
        <begin position="156"/>
        <end position="174"/>
    </location>
</feature>
<name>A0A6L7GHH1_9SPHN</name>
<evidence type="ECO:0000256" key="6">
    <source>
        <dbReference type="SAM" id="Phobius"/>
    </source>
</evidence>
<keyword evidence="4 6" id="KW-1133">Transmembrane helix</keyword>
<sequence length="233" mass="24129">MALPTMENSNGGRAGPAFVALLVIGALYWLTAMARSGIGFGQLADLPAGLVVGWRTAVVAGLALLMLIRTQGDIRVLLGGSLALIALADFLLATKGLMAGGTVFVAAHILAIVLYLRYRDPVAPQRVRAAALAVPVLAVLGVAIAINAGGQHPVHLAYPAISGSMAACAIGSRFPRWLCGLGASLFVLSDVIFFWDFAFFDGSGALGWLVWGSYFSGIALIALGAIRGPQKVQ</sequence>
<protein>
    <submittedName>
        <fullName evidence="7">Lysoplasmalogenase</fullName>
    </submittedName>
</protein>
<organism evidence="7 8">
    <name type="scientific">Allopontixanthobacter confluentis</name>
    <dbReference type="NCBI Taxonomy" id="1849021"/>
    <lineage>
        <taxon>Bacteria</taxon>
        <taxon>Pseudomonadati</taxon>
        <taxon>Pseudomonadota</taxon>
        <taxon>Alphaproteobacteria</taxon>
        <taxon>Sphingomonadales</taxon>
        <taxon>Erythrobacteraceae</taxon>
        <taxon>Allopontixanthobacter</taxon>
    </lineage>
</organism>
<dbReference type="RefSeq" id="WP_160600331.1">
    <property type="nucleotide sequence ID" value="NZ_WTYU01000001.1"/>
</dbReference>
<keyword evidence="5 6" id="KW-0472">Membrane</keyword>
<evidence type="ECO:0000256" key="1">
    <source>
        <dbReference type="ARBA" id="ARBA00004141"/>
    </source>
</evidence>
<evidence type="ECO:0000313" key="8">
    <source>
        <dbReference type="Proteomes" id="UP000473531"/>
    </source>
</evidence>
<comment type="caution">
    <text evidence="7">The sequence shown here is derived from an EMBL/GenBank/DDBJ whole genome shotgun (WGS) entry which is preliminary data.</text>
</comment>
<feature type="transmembrane region" description="Helical" evidence="6">
    <location>
        <begin position="130"/>
        <end position="150"/>
    </location>
</feature>
<dbReference type="InterPro" id="IPR012506">
    <property type="entry name" value="TMEM86B-like"/>
</dbReference>
<feature type="transmembrane region" description="Helical" evidence="6">
    <location>
        <begin position="74"/>
        <end position="92"/>
    </location>
</feature>
<reference evidence="7 8" key="1">
    <citation type="submission" date="2019-12" db="EMBL/GenBank/DDBJ databases">
        <title>Genomic-based taxomic classification of the family Erythrobacteraceae.</title>
        <authorList>
            <person name="Xu L."/>
        </authorList>
    </citation>
    <scope>NUCLEOTIDE SEQUENCE [LARGE SCALE GENOMIC DNA]</scope>
    <source>
        <strain evidence="7 8">KCTC 52259</strain>
    </source>
</reference>
<proteinExistence type="inferred from homology"/>
<dbReference type="AlphaFoldDB" id="A0A6L7GHH1"/>
<feature type="transmembrane region" description="Helical" evidence="6">
    <location>
        <begin position="12"/>
        <end position="34"/>
    </location>
</feature>
<dbReference type="Pfam" id="PF07947">
    <property type="entry name" value="YhhN"/>
    <property type="match status" value="1"/>
</dbReference>
<evidence type="ECO:0000256" key="5">
    <source>
        <dbReference type="ARBA" id="ARBA00023136"/>
    </source>
</evidence>
<comment type="subcellular location">
    <subcellularLocation>
        <location evidence="1">Membrane</location>
        <topology evidence="1">Multi-pass membrane protein</topology>
    </subcellularLocation>
</comment>
<evidence type="ECO:0000256" key="4">
    <source>
        <dbReference type="ARBA" id="ARBA00022989"/>
    </source>
</evidence>
<keyword evidence="8" id="KW-1185">Reference proteome</keyword>
<dbReference type="EMBL" id="WTYU01000001">
    <property type="protein sequence ID" value="MXP14131.1"/>
    <property type="molecule type" value="Genomic_DNA"/>
</dbReference>
<feature type="transmembrane region" description="Helical" evidence="6">
    <location>
        <begin position="181"/>
        <end position="200"/>
    </location>
</feature>
<keyword evidence="3 6" id="KW-0812">Transmembrane</keyword>
<feature type="transmembrane region" description="Helical" evidence="6">
    <location>
        <begin position="98"/>
        <end position="118"/>
    </location>
</feature>
<evidence type="ECO:0000256" key="3">
    <source>
        <dbReference type="ARBA" id="ARBA00022692"/>
    </source>
</evidence>
<dbReference type="GO" id="GO:0016020">
    <property type="term" value="C:membrane"/>
    <property type="evidence" value="ECO:0007669"/>
    <property type="project" value="UniProtKB-SubCell"/>
</dbReference>
<gene>
    <name evidence="7" type="ORF">GRI44_05135</name>
</gene>
<comment type="similarity">
    <text evidence="2">Belongs to the TMEM86 family.</text>
</comment>
<feature type="transmembrane region" description="Helical" evidence="6">
    <location>
        <begin position="206"/>
        <end position="226"/>
    </location>
</feature>